<reference evidence="1 2" key="1">
    <citation type="journal article" date="2019" name="Int. J. Syst. Evol. Microbiol.">
        <title>The Global Catalogue of Microorganisms (GCM) 10K type strain sequencing project: providing services to taxonomists for standard genome sequencing and annotation.</title>
        <authorList>
            <consortium name="The Broad Institute Genomics Platform"/>
            <consortium name="The Broad Institute Genome Sequencing Center for Infectious Disease"/>
            <person name="Wu L."/>
            <person name="Ma J."/>
        </authorList>
    </citation>
    <scope>NUCLEOTIDE SEQUENCE [LARGE SCALE GENOMIC DNA]</scope>
    <source>
        <strain evidence="1 2">JCM 6835</strain>
    </source>
</reference>
<dbReference type="EMBL" id="BAAATE010000034">
    <property type="protein sequence ID" value="GAA2691650.1"/>
    <property type="molecule type" value="Genomic_DNA"/>
</dbReference>
<comment type="caution">
    <text evidence="1">The sequence shown here is derived from an EMBL/GenBank/DDBJ whole genome shotgun (WGS) entry which is preliminary data.</text>
</comment>
<evidence type="ECO:0000313" key="2">
    <source>
        <dbReference type="Proteomes" id="UP001501666"/>
    </source>
</evidence>
<protein>
    <submittedName>
        <fullName evidence="1">Uncharacterized protein</fullName>
    </submittedName>
</protein>
<keyword evidence="2" id="KW-1185">Reference proteome</keyword>
<organism evidence="1 2">
    <name type="scientific">Nonomuraea recticatena</name>
    <dbReference type="NCBI Taxonomy" id="46178"/>
    <lineage>
        <taxon>Bacteria</taxon>
        <taxon>Bacillati</taxon>
        <taxon>Actinomycetota</taxon>
        <taxon>Actinomycetes</taxon>
        <taxon>Streptosporangiales</taxon>
        <taxon>Streptosporangiaceae</taxon>
        <taxon>Nonomuraea</taxon>
    </lineage>
</organism>
<sequence length="227" mass="24776">MTSTLNKIAAAVSNGREYQAKAEVVPMVAARYPMLAKYLRDARDAYLTGATLAGLPTGHELPEIKELGRIARAWLDYLTDTSIVATAIAAGFPAHLTPMVSVSSLRAWLTTPAYGDNNPRFTHILDTARTRYADAYPDLAGCADCGAQESEDCHPFCSTQQPDDAPIIGELVRADDLPDSWRFANVVQLEGLARHRARMNTLHVLEITSGKTNAPTATDFVDTMRRL</sequence>
<evidence type="ECO:0000313" key="1">
    <source>
        <dbReference type="EMBL" id="GAA2691650.1"/>
    </source>
</evidence>
<dbReference type="RefSeq" id="WP_346154408.1">
    <property type="nucleotide sequence ID" value="NZ_BAAATE010000034.1"/>
</dbReference>
<proteinExistence type="predicted"/>
<dbReference type="Proteomes" id="UP001501666">
    <property type="component" value="Unassembled WGS sequence"/>
</dbReference>
<gene>
    <name evidence="1" type="ORF">GCM10010412_082040</name>
</gene>
<name>A0ABN3T466_9ACTN</name>
<accession>A0ABN3T466</accession>